<evidence type="ECO:0000313" key="21">
    <source>
        <dbReference type="EMBL" id="KAL3312326.1"/>
    </source>
</evidence>
<evidence type="ECO:0000256" key="14">
    <source>
        <dbReference type="ARBA" id="ARBA00065304"/>
    </source>
</evidence>
<feature type="repeat" description="Solcar" evidence="19">
    <location>
        <begin position="313"/>
        <end position="399"/>
    </location>
</feature>
<evidence type="ECO:0000256" key="5">
    <source>
        <dbReference type="ARBA" id="ARBA00022692"/>
    </source>
</evidence>
<evidence type="ECO:0000313" key="22">
    <source>
        <dbReference type="Proteomes" id="UP001626550"/>
    </source>
</evidence>
<keyword evidence="5 19" id="KW-0812">Transmembrane</keyword>
<sequence>MSYLMPHLYNGYQVDQAILSEETRLVIIRFGSDADSTCMVMDETLAKIAPLVKKFAVIYLVDIKQVPDFNKMYELYDPCTVMFFYRNKHMMIDLGTGNNNKVNWAIENKQELIDIIEVIYRAACKGEDKLGTVLTDDDRHRIAQLFEKLDVDSNGKVSLSELKQLIKGSQISQHNDAKEVLRKGKETQLVTDDDSLSLAEFINYIQDTETHLKLAFSKLDHDKNQVIDPQEIQSAMAELGLKVSLDQAKHIMKQMDKDGSLNIDFNEWRDYLLFSGSRDLKDIFRYIRRSYAFDLGDNALLWDDFSEEEKNSGEALKTLIAGGLAGCVSRTATAPLDRIKVVWQALGQKAASGGVLGSVQTMLKEGGFVSMWRGNGVSCIKIAPESAVKFQAYEYFKTVLINREGRQSLSPQVTMREKFAAGAGAGAFSQTVIYPMEVVKTRMCLGKTGEFSSIFDCARKLLQEQGPRIFFRGYVPNILGILPYAGIDLALFETFKTQYVNHPAAYSQGSAPVYVSLVSGALSSVIAQITTYPLALARTKMQANKHNPKEGFISVLKNIHKKEGIRGLYSGIGPNMLKVIPAVSISYACYDQLRYYLGVSRQ</sequence>
<dbReference type="SMART" id="SM00054">
    <property type="entry name" value="EFh"/>
    <property type="match status" value="3"/>
</dbReference>
<feature type="repeat" description="Solcar" evidence="19">
    <location>
        <begin position="413"/>
        <end position="498"/>
    </location>
</feature>
<keyword evidence="11" id="KW-0496">Mitochondrion</keyword>
<evidence type="ECO:0000256" key="2">
    <source>
        <dbReference type="ARBA" id="ARBA00006375"/>
    </source>
</evidence>
<dbReference type="Pfam" id="PF13202">
    <property type="entry name" value="EF-hand_5"/>
    <property type="match status" value="1"/>
</dbReference>
<keyword evidence="12 19" id="KW-0472">Membrane</keyword>
<feature type="domain" description="EF-hand" evidence="20">
    <location>
        <begin position="207"/>
        <end position="242"/>
    </location>
</feature>
<evidence type="ECO:0000256" key="4">
    <source>
        <dbReference type="ARBA" id="ARBA00022448"/>
    </source>
</evidence>
<evidence type="ECO:0000259" key="20">
    <source>
        <dbReference type="PROSITE" id="PS50222"/>
    </source>
</evidence>
<dbReference type="SUPFAM" id="SSF47473">
    <property type="entry name" value="EF-hand"/>
    <property type="match status" value="1"/>
</dbReference>
<evidence type="ECO:0000256" key="19">
    <source>
        <dbReference type="PROSITE-ProRule" id="PRU00282"/>
    </source>
</evidence>
<keyword evidence="8" id="KW-0999">Mitochondrion inner membrane</keyword>
<dbReference type="FunFam" id="1.50.40.10:FF:000016">
    <property type="entry name" value="Solute carrier family 25 member 23"/>
    <property type="match status" value="1"/>
</dbReference>
<dbReference type="CDD" id="cd02954">
    <property type="entry name" value="DIM1"/>
    <property type="match status" value="1"/>
</dbReference>
<dbReference type="GO" id="GO:0046872">
    <property type="term" value="F:metal ion binding"/>
    <property type="evidence" value="ECO:0007669"/>
    <property type="project" value="UniProtKB-KW"/>
</dbReference>
<comment type="subunit">
    <text evidence="14">Component of the precatalytic spliceosome (spliceosome B complex). Component of the U5 snRNP complex. Component of the U4/U6-U5 tri-snRNP complex. The U4/U6-U5 tri-snRNP complex is a building block of the precatalytic spliceosome (spliceosome B complex). The U4/U6-U5 tri-snRNP complex is composed of the U4, U6 and U5 snRNAs and at least PRPF3, PRPF4, PRPF6, PRPF8, PRPF31, SNRNP200, TXNL4A, SNRNP40, SNRPB, SNRPD1, SNRPD2, SNRPD3, SNRPE, SNRPF, SNRPG, DDX23, CD2BP2, PPIH, SNU13, EFTUD2, SART1 and USP39, plus LSM2, LSM3, LSM4, LSM5, LSM6, LSM7 and LSM8. Directly interacts with CD2BP2. Interacts with HNRPF, HNRPH2, NEDD9 and PQBP1. Interacts with ERBB4.</text>
</comment>
<feature type="domain" description="EF-hand" evidence="20">
    <location>
        <begin position="243"/>
        <end position="278"/>
    </location>
</feature>
<dbReference type="GO" id="GO:0000398">
    <property type="term" value="P:mRNA splicing, via spliceosome"/>
    <property type="evidence" value="ECO:0007669"/>
    <property type="project" value="UniProtKB-ARBA"/>
</dbReference>
<dbReference type="InterPro" id="IPR002067">
    <property type="entry name" value="MCP"/>
</dbReference>
<proteinExistence type="inferred from homology"/>
<evidence type="ECO:0000256" key="8">
    <source>
        <dbReference type="ARBA" id="ARBA00022792"/>
    </source>
</evidence>
<evidence type="ECO:0000256" key="11">
    <source>
        <dbReference type="ARBA" id="ARBA00023128"/>
    </source>
</evidence>
<keyword evidence="22" id="KW-1185">Reference proteome</keyword>
<comment type="similarity">
    <text evidence="2">Belongs to the mitochondrial carrier (TC 2.A.29) family.</text>
</comment>
<comment type="caution">
    <text evidence="21">The sequence shown here is derived from an EMBL/GenBank/DDBJ whole genome shotgun (WGS) entry which is preliminary data.</text>
</comment>
<evidence type="ECO:0000256" key="10">
    <source>
        <dbReference type="ARBA" id="ARBA00022989"/>
    </source>
</evidence>
<dbReference type="Pfam" id="PF13499">
    <property type="entry name" value="EF-hand_7"/>
    <property type="match status" value="1"/>
</dbReference>
<dbReference type="SUPFAM" id="SSF52833">
    <property type="entry name" value="Thioredoxin-like"/>
    <property type="match status" value="1"/>
</dbReference>
<evidence type="ECO:0000256" key="18">
    <source>
        <dbReference type="ARBA" id="ARBA00081873"/>
    </source>
</evidence>
<keyword evidence="7" id="KW-0677">Repeat</keyword>
<dbReference type="Pfam" id="PF02966">
    <property type="entry name" value="DIM1"/>
    <property type="match status" value="1"/>
</dbReference>
<dbReference type="InterPro" id="IPR036249">
    <property type="entry name" value="Thioredoxin-like_sf"/>
</dbReference>
<dbReference type="PROSITE" id="PS50920">
    <property type="entry name" value="SOLCAR"/>
    <property type="match status" value="3"/>
</dbReference>
<evidence type="ECO:0000256" key="13">
    <source>
        <dbReference type="ARBA" id="ARBA00058660"/>
    </source>
</evidence>
<dbReference type="GO" id="GO:0005743">
    <property type="term" value="C:mitochondrial inner membrane"/>
    <property type="evidence" value="ECO:0007669"/>
    <property type="project" value="UniProtKB-SubCell"/>
</dbReference>
<comment type="function">
    <text evidence="13">Plays a role in pre-mRNA splicing as component of the U5 snRNP and U4/U6-U5 tri-snRNP complexes that are involved in spliceosome assembly, and as component of the precatalytic spliceosome (spliceosome B complex).</text>
</comment>
<dbReference type="InterPro" id="IPR023395">
    <property type="entry name" value="MCP_dom_sf"/>
</dbReference>
<dbReference type="AlphaFoldDB" id="A0ABD2Q0U2"/>
<keyword evidence="9" id="KW-0106">Calcium</keyword>
<dbReference type="SUPFAM" id="SSF103506">
    <property type="entry name" value="Mitochondrial carrier"/>
    <property type="match status" value="1"/>
</dbReference>
<evidence type="ECO:0000256" key="9">
    <source>
        <dbReference type="ARBA" id="ARBA00022837"/>
    </source>
</evidence>
<organism evidence="21 22">
    <name type="scientific">Cichlidogyrus casuarinus</name>
    <dbReference type="NCBI Taxonomy" id="1844966"/>
    <lineage>
        <taxon>Eukaryota</taxon>
        <taxon>Metazoa</taxon>
        <taxon>Spiralia</taxon>
        <taxon>Lophotrochozoa</taxon>
        <taxon>Platyhelminthes</taxon>
        <taxon>Monogenea</taxon>
        <taxon>Monopisthocotylea</taxon>
        <taxon>Dactylogyridea</taxon>
        <taxon>Ancyrocephalidae</taxon>
        <taxon>Cichlidogyrus</taxon>
    </lineage>
</organism>
<name>A0ABD2Q0U2_9PLAT</name>
<dbReference type="InterPro" id="IPR002048">
    <property type="entry name" value="EF_hand_dom"/>
</dbReference>
<dbReference type="InterPro" id="IPR011992">
    <property type="entry name" value="EF-hand-dom_pair"/>
</dbReference>
<dbReference type="Proteomes" id="UP001626550">
    <property type="component" value="Unassembled WGS sequence"/>
</dbReference>
<evidence type="ECO:0000256" key="6">
    <source>
        <dbReference type="ARBA" id="ARBA00022723"/>
    </source>
</evidence>
<dbReference type="Gene3D" id="3.40.30.10">
    <property type="entry name" value="Glutaredoxin"/>
    <property type="match status" value="1"/>
</dbReference>
<dbReference type="InterPro" id="IPR004123">
    <property type="entry name" value="Dim1"/>
</dbReference>
<dbReference type="Gene3D" id="1.10.238.10">
    <property type="entry name" value="EF-hand"/>
    <property type="match status" value="2"/>
</dbReference>
<dbReference type="EMBL" id="JBJKFK010001745">
    <property type="protein sequence ID" value="KAL3312326.1"/>
    <property type="molecule type" value="Genomic_DNA"/>
</dbReference>
<keyword evidence="10" id="KW-1133">Transmembrane helix</keyword>
<evidence type="ECO:0000256" key="17">
    <source>
        <dbReference type="ARBA" id="ARBA00080167"/>
    </source>
</evidence>
<accession>A0ABD2Q0U2</accession>
<evidence type="ECO:0000256" key="1">
    <source>
        <dbReference type="ARBA" id="ARBA00004448"/>
    </source>
</evidence>
<protein>
    <recommendedName>
        <fullName evidence="15">Thioredoxin-like protein 4A</fullName>
    </recommendedName>
    <alternativeName>
        <fullName evidence="18">DIM1 protein homolog</fullName>
    </alternativeName>
    <alternativeName>
        <fullName evidence="16">Spliceosomal U5 snRNP-specific 15 kDa protein</fullName>
    </alternativeName>
    <alternativeName>
        <fullName evidence="17">Thioredoxin-like U5 snRNP protein U5-15kD</fullName>
    </alternativeName>
</protein>
<dbReference type="SMART" id="SM01410">
    <property type="entry name" value="DIM1"/>
    <property type="match status" value="1"/>
</dbReference>
<reference evidence="21 22" key="1">
    <citation type="submission" date="2024-11" db="EMBL/GenBank/DDBJ databases">
        <title>Adaptive evolution of stress response genes in parasites aligns with host niche diversity.</title>
        <authorList>
            <person name="Hahn C."/>
            <person name="Resl P."/>
        </authorList>
    </citation>
    <scope>NUCLEOTIDE SEQUENCE [LARGE SCALE GENOMIC DNA]</scope>
    <source>
        <strain evidence="21">EGGRZ-B1_66</strain>
        <tissue evidence="21">Body</tissue>
    </source>
</reference>
<evidence type="ECO:0000256" key="16">
    <source>
        <dbReference type="ARBA" id="ARBA00078681"/>
    </source>
</evidence>
<dbReference type="InterPro" id="IPR018108">
    <property type="entry name" value="MCP_transmembrane"/>
</dbReference>
<feature type="repeat" description="Solcar" evidence="19">
    <location>
        <begin position="511"/>
        <end position="596"/>
    </location>
</feature>
<dbReference type="PROSITE" id="PS50222">
    <property type="entry name" value="EF_HAND_2"/>
    <property type="match status" value="3"/>
</dbReference>
<dbReference type="InterPro" id="IPR018247">
    <property type="entry name" value="EF_Hand_1_Ca_BS"/>
</dbReference>
<evidence type="ECO:0000256" key="12">
    <source>
        <dbReference type="ARBA" id="ARBA00023136"/>
    </source>
</evidence>
<dbReference type="FunFam" id="1.10.238.10:FF:000028">
    <property type="entry name" value="Putative calcium-binding mitochondrial carrier protein scamc-2"/>
    <property type="match status" value="1"/>
</dbReference>
<dbReference type="PRINTS" id="PR00926">
    <property type="entry name" value="MITOCARRIER"/>
</dbReference>
<evidence type="ECO:0000256" key="15">
    <source>
        <dbReference type="ARBA" id="ARBA00074493"/>
    </source>
</evidence>
<dbReference type="GO" id="GO:0046540">
    <property type="term" value="C:U4/U6 x U5 tri-snRNP complex"/>
    <property type="evidence" value="ECO:0007669"/>
    <property type="project" value="UniProtKB-ARBA"/>
</dbReference>
<dbReference type="PROSITE" id="PS00018">
    <property type="entry name" value="EF_HAND_1"/>
    <property type="match status" value="2"/>
</dbReference>
<comment type="similarity">
    <text evidence="3">Belongs to the DIM1 family.</text>
</comment>
<keyword evidence="4" id="KW-0813">Transport</keyword>
<dbReference type="Gene3D" id="1.50.40.10">
    <property type="entry name" value="Mitochondrial carrier domain"/>
    <property type="match status" value="1"/>
</dbReference>
<evidence type="ECO:0000256" key="3">
    <source>
        <dbReference type="ARBA" id="ARBA00008241"/>
    </source>
</evidence>
<dbReference type="CDD" id="cd00051">
    <property type="entry name" value="EFh"/>
    <property type="match status" value="1"/>
</dbReference>
<dbReference type="Pfam" id="PF00153">
    <property type="entry name" value="Mito_carr"/>
    <property type="match status" value="3"/>
</dbReference>
<feature type="domain" description="EF-hand" evidence="20">
    <location>
        <begin position="137"/>
        <end position="172"/>
    </location>
</feature>
<keyword evidence="6" id="KW-0479">Metal-binding</keyword>
<gene>
    <name evidence="21" type="ORF">Ciccas_009084</name>
</gene>
<dbReference type="FunFam" id="3.40.30.10:FF:000004">
    <property type="entry name" value="Spliceosomal protein DIB1"/>
    <property type="match status" value="1"/>
</dbReference>
<comment type="subcellular location">
    <subcellularLocation>
        <location evidence="1">Mitochondrion inner membrane</location>
        <topology evidence="1">Multi-pass membrane protein</topology>
    </subcellularLocation>
</comment>
<evidence type="ECO:0000256" key="7">
    <source>
        <dbReference type="ARBA" id="ARBA00022737"/>
    </source>
</evidence>
<dbReference type="PANTHER" id="PTHR24089">
    <property type="entry name" value="SOLUTE CARRIER FAMILY 25"/>
    <property type="match status" value="1"/>
</dbReference>